<organism evidence="1 2">
    <name type="scientific">Paractinoplanes tereljensis</name>
    <dbReference type="NCBI Taxonomy" id="571912"/>
    <lineage>
        <taxon>Bacteria</taxon>
        <taxon>Bacillati</taxon>
        <taxon>Actinomycetota</taxon>
        <taxon>Actinomycetes</taxon>
        <taxon>Micromonosporales</taxon>
        <taxon>Micromonosporaceae</taxon>
        <taxon>Paractinoplanes</taxon>
    </lineage>
</organism>
<dbReference type="Proteomes" id="UP000623608">
    <property type="component" value="Unassembled WGS sequence"/>
</dbReference>
<dbReference type="AlphaFoldDB" id="A0A919NMY3"/>
<reference evidence="1" key="1">
    <citation type="submission" date="2021-01" db="EMBL/GenBank/DDBJ databases">
        <title>Whole genome shotgun sequence of Actinoplanes tereljensis NBRC 105297.</title>
        <authorList>
            <person name="Komaki H."/>
            <person name="Tamura T."/>
        </authorList>
    </citation>
    <scope>NUCLEOTIDE SEQUENCE</scope>
    <source>
        <strain evidence="1">NBRC 105297</strain>
    </source>
</reference>
<proteinExistence type="predicted"/>
<evidence type="ECO:0000313" key="1">
    <source>
        <dbReference type="EMBL" id="GIF21804.1"/>
    </source>
</evidence>
<dbReference type="RefSeq" id="WP_203808750.1">
    <property type="nucleotide sequence ID" value="NZ_BOMY01000032.1"/>
</dbReference>
<evidence type="ECO:0000313" key="2">
    <source>
        <dbReference type="Proteomes" id="UP000623608"/>
    </source>
</evidence>
<gene>
    <name evidence="1" type="ORF">Ate02nite_45340</name>
</gene>
<comment type="caution">
    <text evidence="1">The sequence shown here is derived from an EMBL/GenBank/DDBJ whole genome shotgun (WGS) entry which is preliminary data.</text>
</comment>
<dbReference type="EMBL" id="BOMY01000032">
    <property type="protein sequence ID" value="GIF21804.1"/>
    <property type="molecule type" value="Genomic_DNA"/>
</dbReference>
<sequence>MVPAQLADLHGHSVGLLEVPHHMITGRRSRRRFNLDDPAEQRTAYQTVLCQAADCCEVNDLLNPSVLRRLWRSLHLPQRVREAWETRHPALSRPPSADDISLTGAQMIAARTASAR</sequence>
<keyword evidence="2" id="KW-1185">Reference proteome</keyword>
<accession>A0A919NMY3</accession>
<protein>
    <submittedName>
        <fullName evidence="1">Uncharacterized protein</fullName>
    </submittedName>
</protein>
<name>A0A919NMY3_9ACTN</name>